<evidence type="ECO:0000313" key="13">
    <source>
        <dbReference type="Proteomes" id="UP000002630"/>
    </source>
</evidence>
<dbReference type="InterPro" id="IPR003439">
    <property type="entry name" value="ABC_transporter-like_ATP-bd"/>
</dbReference>
<dbReference type="FunFam" id="3.40.50.300:FF:000403">
    <property type="entry name" value="ATP-binding cassette sub-family B member 8, mitochondrial"/>
    <property type="match status" value="1"/>
</dbReference>
<dbReference type="GO" id="GO:0005524">
    <property type="term" value="F:ATP binding"/>
    <property type="evidence" value="ECO:0007669"/>
    <property type="project" value="UniProtKB-KW"/>
</dbReference>
<evidence type="ECO:0000256" key="8">
    <source>
        <dbReference type="SAM" id="MobiDB-lite"/>
    </source>
</evidence>
<evidence type="ECO:0000256" key="4">
    <source>
        <dbReference type="ARBA" id="ARBA00022741"/>
    </source>
</evidence>
<dbReference type="PROSITE" id="PS00211">
    <property type="entry name" value="ABC_TRANSPORTER_1"/>
    <property type="match status" value="1"/>
</dbReference>
<dbReference type="PROSITE" id="PS50929">
    <property type="entry name" value="ABC_TM1F"/>
    <property type="match status" value="1"/>
</dbReference>
<evidence type="ECO:0000256" key="5">
    <source>
        <dbReference type="ARBA" id="ARBA00022840"/>
    </source>
</evidence>
<evidence type="ECO:0000313" key="12">
    <source>
        <dbReference type="EMBL" id="CBN79676.1"/>
    </source>
</evidence>
<evidence type="ECO:0000256" key="1">
    <source>
        <dbReference type="ARBA" id="ARBA00004448"/>
    </source>
</evidence>
<dbReference type="InterPro" id="IPR011527">
    <property type="entry name" value="ABC1_TM_dom"/>
</dbReference>
<feature type="transmembrane region" description="Helical" evidence="9">
    <location>
        <begin position="399"/>
        <end position="418"/>
    </location>
</feature>
<dbReference type="GO" id="GO:0015421">
    <property type="term" value="F:ABC-type oligopeptide transporter activity"/>
    <property type="evidence" value="ECO:0007669"/>
    <property type="project" value="TreeGrafter"/>
</dbReference>
<dbReference type="FunCoup" id="D8LL57">
    <property type="interactions" value="9"/>
</dbReference>
<evidence type="ECO:0000259" key="11">
    <source>
        <dbReference type="PROSITE" id="PS50929"/>
    </source>
</evidence>
<dbReference type="CDD" id="cd18573">
    <property type="entry name" value="ABC_6TM_ABCB10_like"/>
    <property type="match status" value="1"/>
</dbReference>
<dbReference type="Proteomes" id="UP000002630">
    <property type="component" value="Unassembled WGS sequence"/>
</dbReference>
<dbReference type="InterPro" id="IPR027417">
    <property type="entry name" value="P-loop_NTPase"/>
</dbReference>
<name>D8LL57_ECTSI</name>
<feature type="domain" description="ABC transmembrane type-1" evidence="11">
    <location>
        <begin position="122"/>
        <end position="419"/>
    </location>
</feature>
<dbReference type="Pfam" id="PF00664">
    <property type="entry name" value="ABC_membrane"/>
    <property type="match status" value="1"/>
</dbReference>
<protein>
    <submittedName>
        <fullName evidence="12">Similar to ATP-binding cassette, sub-family B (MDR/TAP), member 10</fullName>
    </submittedName>
</protein>
<accession>D8LL57</accession>
<keyword evidence="6 9" id="KW-1133">Transmembrane helix</keyword>
<feature type="transmembrane region" description="Helical" evidence="9">
    <location>
        <begin position="359"/>
        <end position="379"/>
    </location>
</feature>
<keyword evidence="4" id="KW-0547">Nucleotide-binding</keyword>
<feature type="compositionally biased region" description="Gly residues" evidence="8">
    <location>
        <begin position="74"/>
        <end position="90"/>
    </location>
</feature>
<dbReference type="InParanoid" id="D8LL57"/>
<dbReference type="PROSITE" id="PS50893">
    <property type="entry name" value="ABC_TRANSPORTER_2"/>
    <property type="match status" value="1"/>
</dbReference>
<evidence type="ECO:0000256" key="2">
    <source>
        <dbReference type="ARBA" id="ARBA00022448"/>
    </source>
</evidence>
<dbReference type="AlphaFoldDB" id="D8LL57"/>
<evidence type="ECO:0000256" key="3">
    <source>
        <dbReference type="ARBA" id="ARBA00022692"/>
    </source>
</evidence>
<feature type="domain" description="ABC transporter" evidence="10">
    <location>
        <begin position="453"/>
        <end position="688"/>
    </location>
</feature>
<dbReference type="Gene3D" id="1.20.1560.10">
    <property type="entry name" value="ABC transporter type 1, transmembrane domain"/>
    <property type="match status" value="1"/>
</dbReference>
<evidence type="ECO:0000259" key="10">
    <source>
        <dbReference type="PROSITE" id="PS50893"/>
    </source>
</evidence>
<dbReference type="SMART" id="SM00382">
    <property type="entry name" value="AAA"/>
    <property type="match status" value="1"/>
</dbReference>
<keyword evidence="5 12" id="KW-0067">ATP-binding</keyword>
<keyword evidence="13" id="KW-1185">Reference proteome</keyword>
<dbReference type="eggNOG" id="KOG0058">
    <property type="taxonomic scope" value="Eukaryota"/>
</dbReference>
<dbReference type="InterPro" id="IPR039421">
    <property type="entry name" value="Type_1_exporter"/>
</dbReference>
<dbReference type="SUPFAM" id="SSF90123">
    <property type="entry name" value="ABC transporter transmembrane region"/>
    <property type="match status" value="1"/>
</dbReference>
<gene>
    <name evidence="12" type="ORF">Esi_0322_0025</name>
</gene>
<evidence type="ECO:0000256" key="7">
    <source>
        <dbReference type="ARBA" id="ARBA00023136"/>
    </source>
</evidence>
<dbReference type="GO" id="GO:0016887">
    <property type="term" value="F:ATP hydrolysis activity"/>
    <property type="evidence" value="ECO:0007669"/>
    <property type="project" value="InterPro"/>
</dbReference>
<dbReference type="SUPFAM" id="SSF52540">
    <property type="entry name" value="P-loop containing nucleoside triphosphate hydrolases"/>
    <property type="match status" value="1"/>
</dbReference>
<evidence type="ECO:0000256" key="9">
    <source>
        <dbReference type="SAM" id="Phobius"/>
    </source>
</evidence>
<organism evidence="12 13">
    <name type="scientific">Ectocarpus siliculosus</name>
    <name type="common">Brown alga</name>
    <name type="synonym">Conferva siliculosa</name>
    <dbReference type="NCBI Taxonomy" id="2880"/>
    <lineage>
        <taxon>Eukaryota</taxon>
        <taxon>Sar</taxon>
        <taxon>Stramenopiles</taxon>
        <taxon>Ochrophyta</taxon>
        <taxon>PX clade</taxon>
        <taxon>Phaeophyceae</taxon>
        <taxon>Ectocarpales</taxon>
        <taxon>Ectocarpaceae</taxon>
        <taxon>Ectocarpus</taxon>
    </lineage>
</organism>
<dbReference type="STRING" id="2880.D8LL57"/>
<dbReference type="Pfam" id="PF00005">
    <property type="entry name" value="ABC_tran"/>
    <property type="match status" value="1"/>
</dbReference>
<feature type="region of interest" description="Disordered" evidence="8">
    <location>
        <begin position="65"/>
        <end position="95"/>
    </location>
</feature>
<reference evidence="12 13" key="1">
    <citation type="journal article" date="2010" name="Nature">
        <title>The Ectocarpus genome and the independent evolution of multicellularity in brown algae.</title>
        <authorList>
            <person name="Cock J.M."/>
            <person name="Sterck L."/>
            <person name="Rouze P."/>
            <person name="Scornet D."/>
            <person name="Allen A.E."/>
            <person name="Amoutzias G."/>
            <person name="Anthouard V."/>
            <person name="Artiguenave F."/>
            <person name="Aury J.M."/>
            <person name="Badger J.H."/>
            <person name="Beszteri B."/>
            <person name="Billiau K."/>
            <person name="Bonnet E."/>
            <person name="Bothwell J.H."/>
            <person name="Bowler C."/>
            <person name="Boyen C."/>
            <person name="Brownlee C."/>
            <person name="Carrano C.J."/>
            <person name="Charrier B."/>
            <person name="Cho G.Y."/>
            <person name="Coelho S.M."/>
            <person name="Collen J."/>
            <person name="Corre E."/>
            <person name="Da Silva C."/>
            <person name="Delage L."/>
            <person name="Delaroque N."/>
            <person name="Dittami S.M."/>
            <person name="Doulbeau S."/>
            <person name="Elias M."/>
            <person name="Farnham G."/>
            <person name="Gachon C.M."/>
            <person name="Gschloessl B."/>
            <person name="Heesch S."/>
            <person name="Jabbari K."/>
            <person name="Jubin C."/>
            <person name="Kawai H."/>
            <person name="Kimura K."/>
            <person name="Kloareg B."/>
            <person name="Kupper F.C."/>
            <person name="Lang D."/>
            <person name="Le Bail A."/>
            <person name="Leblanc C."/>
            <person name="Lerouge P."/>
            <person name="Lohr M."/>
            <person name="Lopez P.J."/>
            <person name="Martens C."/>
            <person name="Maumus F."/>
            <person name="Michel G."/>
            <person name="Miranda-Saavedra D."/>
            <person name="Morales J."/>
            <person name="Moreau H."/>
            <person name="Motomura T."/>
            <person name="Nagasato C."/>
            <person name="Napoli C.A."/>
            <person name="Nelson D.R."/>
            <person name="Nyvall-Collen P."/>
            <person name="Peters A.F."/>
            <person name="Pommier C."/>
            <person name="Potin P."/>
            <person name="Poulain J."/>
            <person name="Quesneville H."/>
            <person name="Read B."/>
            <person name="Rensing S.A."/>
            <person name="Ritter A."/>
            <person name="Rousvoal S."/>
            <person name="Samanta M."/>
            <person name="Samson G."/>
            <person name="Schroeder D.C."/>
            <person name="Segurens B."/>
            <person name="Strittmatter M."/>
            <person name="Tonon T."/>
            <person name="Tregear J.W."/>
            <person name="Valentin K."/>
            <person name="von Dassow P."/>
            <person name="Yamagishi T."/>
            <person name="Van de Peer Y."/>
            <person name="Wincker P."/>
        </authorList>
    </citation>
    <scope>NUCLEOTIDE SEQUENCE [LARGE SCALE GENOMIC DNA]</scope>
    <source>
        <strain evidence="13">Ec32 / CCAP1310/4</strain>
    </source>
</reference>
<dbReference type="EMBL" id="FN649760">
    <property type="protein sequence ID" value="CBN79676.1"/>
    <property type="molecule type" value="Genomic_DNA"/>
</dbReference>
<dbReference type="PANTHER" id="PTHR43394:SF1">
    <property type="entry name" value="ATP-BINDING CASSETTE SUB-FAMILY B MEMBER 10, MITOCHONDRIAL"/>
    <property type="match status" value="1"/>
</dbReference>
<dbReference type="InterPro" id="IPR017871">
    <property type="entry name" value="ABC_transporter-like_CS"/>
</dbReference>
<proteinExistence type="predicted"/>
<comment type="subcellular location">
    <subcellularLocation>
        <location evidence="1">Mitochondrion inner membrane</location>
        <topology evidence="1">Multi-pass membrane protein</topology>
    </subcellularLocation>
</comment>
<dbReference type="GO" id="GO:0005743">
    <property type="term" value="C:mitochondrial inner membrane"/>
    <property type="evidence" value="ECO:0007669"/>
    <property type="project" value="UniProtKB-SubCell"/>
</dbReference>
<feature type="transmembrane region" description="Helical" evidence="9">
    <location>
        <begin position="276"/>
        <end position="295"/>
    </location>
</feature>
<sequence length="693" mass="72803">MASNASAHGLPAPFELRGVVRRTVTGGLGGTTGHHALPLHRGSMPFPPHVAGGNRAAMGATQGFESSGIRRRGATGGAGESGAIGGGGGVDSALRMEKPDAKPQSTFWRLWSEAKHERGHLAAAGVCLMASSSANLMAPAIMAKVIDRASKRGSGSGSSSSLEMCIAGRPVSDRTFFLACLGVFAAGSLASWGRVYALAMATAGVAEKLRARLFAALMVQEKAFFDEKKAGELAPILAEDVDVSSTVFTERMASVLRSLNSSINASIALLSISPHLTMVSLSTVPIVGSVAMLYYKHVRKLSMRLRDMDSEAQAFAQARLANVRTVRAFANETLEAQRFRQMLEEASELRAGEAGAKGFFRGGLFGMVGVSLMAVLWVGGSHVGDGSMTAGQLTSFAGYTGWVGLGFSGLATGNANIARGLASAERVFALVDRTPAVSGDEGLEPSADVVGDLEFRDVWFQYPTRDKAVLQGVNLQLSPGKVLALTGASGEGKSTLAALITRLYEPRQGCITLDGVDIATLNPSWLRRQIGVVDQEPVLFAGSIADNIRYGVPLATDKQVEAAARQANAHDFIMDFPEAYQTKVGDEGRQLSGGQKQRVAIARAVLKNPPILILDEATSALDAESERLVSEAIDRVVASRTVLVIAHRQSTVNKADSVAVLQGGTVAEQGTFRDLMAKSGSQLASLMDGSRTV</sequence>
<keyword evidence="2" id="KW-0813">Transport</keyword>
<keyword evidence="3 9" id="KW-0812">Transmembrane</keyword>
<evidence type="ECO:0000256" key="6">
    <source>
        <dbReference type="ARBA" id="ARBA00022989"/>
    </source>
</evidence>
<dbReference type="InterPro" id="IPR003593">
    <property type="entry name" value="AAA+_ATPase"/>
</dbReference>
<dbReference type="Gene3D" id="3.40.50.300">
    <property type="entry name" value="P-loop containing nucleotide triphosphate hydrolases"/>
    <property type="match status" value="1"/>
</dbReference>
<dbReference type="InterPro" id="IPR036640">
    <property type="entry name" value="ABC1_TM_sf"/>
</dbReference>
<keyword evidence="7 9" id="KW-0472">Membrane</keyword>
<dbReference type="CDD" id="cd03249">
    <property type="entry name" value="ABC_MTABC3_MDL1_MDL2"/>
    <property type="match status" value="1"/>
</dbReference>
<dbReference type="OrthoDB" id="6500128at2759"/>
<dbReference type="GO" id="GO:0090374">
    <property type="term" value="P:oligopeptide export from mitochondrion"/>
    <property type="evidence" value="ECO:0007669"/>
    <property type="project" value="TreeGrafter"/>
</dbReference>
<dbReference type="PANTHER" id="PTHR43394">
    <property type="entry name" value="ATP-DEPENDENT PERMEASE MDL1, MITOCHONDRIAL"/>
    <property type="match status" value="1"/>
</dbReference>